<dbReference type="PANTHER" id="PTHR30023">
    <property type="entry name" value="D-ALANYL-D-ALANINE CARBOXYPEPTIDASE"/>
    <property type="match status" value="1"/>
</dbReference>
<proteinExistence type="inferred from homology"/>
<comment type="caution">
    <text evidence="4">The sequence shown here is derived from an EMBL/GenBank/DDBJ whole genome shotgun (WGS) entry which is preliminary data.</text>
</comment>
<organism evidence="4 5">
    <name type="scientific">Cereibacter sphaeroides</name>
    <name type="common">Rhodobacter sphaeroides</name>
    <dbReference type="NCBI Taxonomy" id="1063"/>
    <lineage>
        <taxon>Bacteria</taxon>
        <taxon>Pseudomonadati</taxon>
        <taxon>Pseudomonadota</taxon>
        <taxon>Alphaproteobacteria</taxon>
        <taxon>Rhodobacterales</taxon>
        <taxon>Paracoccaceae</taxon>
        <taxon>Cereibacter</taxon>
    </lineage>
</organism>
<dbReference type="GO" id="GO:0000270">
    <property type="term" value="P:peptidoglycan metabolic process"/>
    <property type="evidence" value="ECO:0007669"/>
    <property type="project" value="TreeGrafter"/>
</dbReference>
<dbReference type="AlphaFoldDB" id="A0AAX1UJD5"/>
<name>A0AAX1UJD5_CERSP</name>
<dbReference type="InterPro" id="IPR000667">
    <property type="entry name" value="Peptidase_S13"/>
</dbReference>
<feature type="chain" id="PRO_5043824836" evidence="3">
    <location>
        <begin position="23"/>
        <end position="485"/>
    </location>
</feature>
<keyword evidence="4" id="KW-0645">Protease</keyword>
<feature type="signal peptide" evidence="3">
    <location>
        <begin position="1"/>
        <end position="22"/>
    </location>
</feature>
<dbReference type="Pfam" id="PF02113">
    <property type="entry name" value="Peptidase_S13"/>
    <property type="match status" value="1"/>
</dbReference>
<evidence type="ECO:0000256" key="3">
    <source>
        <dbReference type="SAM" id="SignalP"/>
    </source>
</evidence>
<reference evidence="4 5" key="1">
    <citation type="submission" date="2018-08" db="EMBL/GenBank/DDBJ databases">
        <title>Draft genome sequence of Rhodobacter sphaeroides FY.</title>
        <authorList>
            <person name="Rayyan A."/>
            <person name="Meyer T.E."/>
            <person name="Kyndt J.A."/>
        </authorList>
    </citation>
    <scope>NUCLEOTIDE SEQUENCE [LARGE SCALE GENOMIC DNA]</scope>
    <source>
        <strain evidence="4 5">FY</strain>
    </source>
</reference>
<dbReference type="SUPFAM" id="SSF56601">
    <property type="entry name" value="beta-lactamase/transpeptidase-like"/>
    <property type="match status" value="1"/>
</dbReference>
<evidence type="ECO:0000313" key="5">
    <source>
        <dbReference type="Proteomes" id="UP000266305"/>
    </source>
</evidence>
<dbReference type="GO" id="GO:0009002">
    <property type="term" value="F:serine-type D-Ala-D-Ala carboxypeptidase activity"/>
    <property type="evidence" value="ECO:0007669"/>
    <property type="project" value="UniProtKB-EC"/>
</dbReference>
<dbReference type="Proteomes" id="UP000266305">
    <property type="component" value="Unassembled WGS sequence"/>
</dbReference>
<keyword evidence="4" id="KW-0121">Carboxypeptidase</keyword>
<dbReference type="InterPro" id="IPR012338">
    <property type="entry name" value="Beta-lactam/transpept-like"/>
</dbReference>
<dbReference type="EC" id="3.4.16.4" evidence="4"/>
<evidence type="ECO:0000256" key="2">
    <source>
        <dbReference type="ARBA" id="ARBA00022801"/>
    </source>
</evidence>
<gene>
    <name evidence="4" type="primary">dacB</name>
    <name evidence="4" type="ORF">D1114_13580</name>
</gene>
<dbReference type="EMBL" id="QWGP01000015">
    <property type="protein sequence ID" value="RHZ93853.1"/>
    <property type="molecule type" value="Genomic_DNA"/>
</dbReference>
<accession>A0AAX1UJD5</accession>
<sequence length="485" mass="51032">MTFTRRWLLSALLASAATPVLAEAPLTSPRPPRRGFLEPPPEAGDLVARAALGGAVAYVVADARSGTVLEAANAALRLPPASTAKTVTALYGLETLGPDFRFTTRLLATGQVTNGILQGDLILSGSGDPTLSTDALGEMAARLRARGITGITGRYLADASALPAVPLIDPEQPDHVGYNPALSGLNLNFNRVHFEWKQAAKGWSVTMDARAERFVPPVSMARMKVVTRDLPIYTYAGDQGSDSWTVASGALGAAGSRWLPVRHPEAYTAEVFQTLARAQGIVLPAAQVVRVRPEGAALVEWQSDPLREILRDMLKFSTNITAEAVGLAASGAPSLAQSAAAMSAWANRRFGLSTAFHDHSGLGGGSLVSAADMVTALLAAEREGLGLRPLLKRTEIGGGKGAKKGARRIAVAAKTGTLNFVSGLVGIATAEDGRDLVFAIYCADRDRRSALPMEARERPPGGSAWLGRARGLQRALIERWAARPA</sequence>
<keyword evidence="3" id="KW-0732">Signal</keyword>
<dbReference type="RefSeq" id="WP_119000475.1">
    <property type="nucleotide sequence ID" value="NZ_QWGP01000015.1"/>
</dbReference>
<protein>
    <submittedName>
        <fullName evidence="4">D-alanyl-D-alanine carboxypeptidase/D-alanyl-D-alanine-endopeptidase</fullName>
        <ecNumber evidence="4">3.4.16.4</ecNumber>
    </submittedName>
</protein>
<dbReference type="PANTHER" id="PTHR30023:SF0">
    <property type="entry name" value="PENICILLIN-SENSITIVE CARBOXYPEPTIDASE A"/>
    <property type="match status" value="1"/>
</dbReference>
<dbReference type="PRINTS" id="PR00922">
    <property type="entry name" value="DADACBPTASE3"/>
</dbReference>
<evidence type="ECO:0000313" key="4">
    <source>
        <dbReference type="EMBL" id="RHZ93853.1"/>
    </source>
</evidence>
<dbReference type="Gene3D" id="3.40.710.10">
    <property type="entry name" value="DD-peptidase/beta-lactamase superfamily"/>
    <property type="match status" value="1"/>
</dbReference>
<comment type="similarity">
    <text evidence="1">Belongs to the peptidase S13 family.</text>
</comment>
<dbReference type="NCBIfam" id="TIGR00666">
    <property type="entry name" value="PBP4"/>
    <property type="match status" value="1"/>
</dbReference>
<dbReference type="GO" id="GO:0006508">
    <property type="term" value="P:proteolysis"/>
    <property type="evidence" value="ECO:0007669"/>
    <property type="project" value="InterPro"/>
</dbReference>
<dbReference type="Gene3D" id="3.50.80.20">
    <property type="entry name" value="D-Ala-D-Ala carboxypeptidase C, peptidase S13"/>
    <property type="match status" value="1"/>
</dbReference>
<keyword evidence="2 4" id="KW-0378">Hydrolase</keyword>
<evidence type="ECO:0000256" key="1">
    <source>
        <dbReference type="ARBA" id="ARBA00006096"/>
    </source>
</evidence>